<evidence type="ECO:0000256" key="8">
    <source>
        <dbReference type="ARBA" id="ARBA00050776"/>
    </source>
</evidence>
<evidence type="ECO:0000256" key="4">
    <source>
        <dbReference type="ARBA" id="ARBA00022723"/>
    </source>
</evidence>
<dbReference type="PIRSF" id="PIRSF005572">
    <property type="entry name" value="NifS"/>
    <property type="match status" value="1"/>
</dbReference>
<reference evidence="10 11" key="1">
    <citation type="submission" date="2020-08" db="EMBL/GenBank/DDBJ databases">
        <title>Genomic Encyclopedia of Type Strains, Phase IV (KMG-IV): sequencing the most valuable type-strain genomes for metagenomic binning, comparative biology and taxonomic classification.</title>
        <authorList>
            <person name="Goeker M."/>
        </authorList>
    </citation>
    <scope>NUCLEOTIDE SEQUENCE [LARGE SCALE GENOMIC DNA]</scope>
    <source>
        <strain evidence="10 11">DSM 14925</strain>
    </source>
</reference>
<dbReference type="GO" id="GO:0046872">
    <property type="term" value="F:metal ion binding"/>
    <property type="evidence" value="ECO:0007669"/>
    <property type="project" value="UniProtKB-KW"/>
</dbReference>
<dbReference type="InterPro" id="IPR000192">
    <property type="entry name" value="Aminotrans_V_dom"/>
</dbReference>
<dbReference type="Gene3D" id="1.10.260.50">
    <property type="match status" value="1"/>
</dbReference>
<feature type="domain" description="Aminotransferase class V" evidence="9">
    <location>
        <begin position="2"/>
        <end position="364"/>
    </location>
</feature>
<dbReference type="Gene3D" id="3.90.1150.10">
    <property type="entry name" value="Aspartate Aminotransferase, domain 1"/>
    <property type="match status" value="1"/>
</dbReference>
<dbReference type="InterPro" id="IPR015421">
    <property type="entry name" value="PyrdxlP-dep_Trfase_major"/>
</dbReference>
<dbReference type="InterPro" id="IPR015424">
    <property type="entry name" value="PyrdxlP-dep_Trfase"/>
</dbReference>
<name>A0A841C6Q8_9LACT</name>
<keyword evidence="6" id="KW-0408">Iron</keyword>
<proteinExistence type="inferred from homology"/>
<dbReference type="InterPro" id="IPR016454">
    <property type="entry name" value="Cysteine_dSase"/>
</dbReference>
<dbReference type="EC" id="2.8.1.7" evidence="10"/>
<dbReference type="PANTHER" id="PTHR11601">
    <property type="entry name" value="CYSTEINE DESULFURYLASE FAMILY MEMBER"/>
    <property type="match status" value="1"/>
</dbReference>
<keyword evidence="3 10" id="KW-0808">Transferase</keyword>
<dbReference type="RefSeq" id="WP_183538606.1">
    <property type="nucleotide sequence ID" value="NZ_JACHHV010000003.1"/>
</dbReference>
<dbReference type="Pfam" id="PF00266">
    <property type="entry name" value="Aminotran_5"/>
    <property type="match status" value="1"/>
</dbReference>
<protein>
    <submittedName>
        <fullName evidence="10">Cysteine desulfurase</fullName>
        <ecNumber evidence="10">2.8.1.7</ecNumber>
    </submittedName>
</protein>
<keyword evidence="7" id="KW-0411">Iron-sulfur</keyword>
<dbReference type="AlphaFoldDB" id="A0A841C6Q8"/>
<keyword evidence="4" id="KW-0479">Metal-binding</keyword>
<keyword evidence="11" id="KW-1185">Reference proteome</keyword>
<evidence type="ECO:0000256" key="7">
    <source>
        <dbReference type="ARBA" id="ARBA00023014"/>
    </source>
</evidence>
<comment type="cofactor">
    <cofactor evidence="1">
        <name>pyridoxal 5'-phosphate</name>
        <dbReference type="ChEBI" id="CHEBI:597326"/>
    </cofactor>
</comment>
<organism evidence="10 11">
    <name type="scientific">Lactovum miscens</name>
    <dbReference type="NCBI Taxonomy" id="190387"/>
    <lineage>
        <taxon>Bacteria</taxon>
        <taxon>Bacillati</taxon>
        <taxon>Bacillota</taxon>
        <taxon>Bacilli</taxon>
        <taxon>Lactobacillales</taxon>
        <taxon>Streptococcaceae</taxon>
        <taxon>Lactovum</taxon>
    </lineage>
</organism>
<comment type="catalytic activity">
    <reaction evidence="8">
        <text>(sulfur carrier)-H + L-cysteine = (sulfur carrier)-SH + L-alanine</text>
        <dbReference type="Rhea" id="RHEA:43892"/>
        <dbReference type="Rhea" id="RHEA-COMP:14737"/>
        <dbReference type="Rhea" id="RHEA-COMP:14739"/>
        <dbReference type="ChEBI" id="CHEBI:29917"/>
        <dbReference type="ChEBI" id="CHEBI:35235"/>
        <dbReference type="ChEBI" id="CHEBI:57972"/>
        <dbReference type="ChEBI" id="CHEBI:64428"/>
        <dbReference type="EC" id="2.8.1.7"/>
    </reaction>
</comment>
<comment type="similarity">
    <text evidence="2">Belongs to the class-V pyridoxal-phosphate-dependent aminotransferase family. NifS/IscS subfamily.</text>
</comment>
<evidence type="ECO:0000256" key="3">
    <source>
        <dbReference type="ARBA" id="ARBA00022679"/>
    </source>
</evidence>
<evidence type="ECO:0000313" key="10">
    <source>
        <dbReference type="EMBL" id="MBB5887428.1"/>
    </source>
</evidence>
<dbReference type="EMBL" id="JACHHV010000003">
    <property type="protein sequence ID" value="MBB5887428.1"/>
    <property type="molecule type" value="Genomic_DNA"/>
</dbReference>
<evidence type="ECO:0000256" key="5">
    <source>
        <dbReference type="ARBA" id="ARBA00022898"/>
    </source>
</evidence>
<evidence type="ECO:0000256" key="6">
    <source>
        <dbReference type="ARBA" id="ARBA00023004"/>
    </source>
</evidence>
<accession>A0A841C6Q8</accession>
<dbReference type="SUPFAM" id="SSF53383">
    <property type="entry name" value="PLP-dependent transferases"/>
    <property type="match status" value="1"/>
</dbReference>
<dbReference type="PANTHER" id="PTHR11601:SF34">
    <property type="entry name" value="CYSTEINE DESULFURASE"/>
    <property type="match status" value="1"/>
</dbReference>
<dbReference type="InterPro" id="IPR015422">
    <property type="entry name" value="PyrdxlP-dep_Trfase_small"/>
</dbReference>
<sequence>MIYLDNAATTSILPQVIEAMTLHMAENYGNPSSIHGIGRIAAKSLRESRQTIAGILGVPAISITFTADATEANNTAIISYAIANIERGKHIITTSIEHPSVLEAMRYLEERFGFEVTTVTPDPDGELSAKKILSSIRSDTILVSVMMANNETGQILPVKEIGQALKDKNIAFHVDAVQAMGKIPVLPLEIGADFLTASAHKFHGPKGVGLLYHSDKYKFDNFMHGGDQENKRRAGTENTTSIVGMAKALEIAQANWKVNYKKVQQLHERLLSNLNGLNFYQNQFGTVSMPHVLNLGFSGLRNDLLLTKLDLAGIAVSTGSACTAGAVEPSHVLESVYGGNSEKLQENIRVSLSEINTLQEIDQFTDILKGFL</sequence>
<gene>
    <name evidence="10" type="ORF">HNQ37_000298</name>
</gene>
<evidence type="ECO:0000256" key="1">
    <source>
        <dbReference type="ARBA" id="ARBA00001933"/>
    </source>
</evidence>
<evidence type="ECO:0000259" key="9">
    <source>
        <dbReference type="Pfam" id="PF00266"/>
    </source>
</evidence>
<evidence type="ECO:0000313" key="11">
    <source>
        <dbReference type="Proteomes" id="UP000562464"/>
    </source>
</evidence>
<keyword evidence="5" id="KW-0663">Pyridoxal phosphate</keyword>
<evidence type="ECO:0000256" key="2">
    <source>
        <dbReference type="ARBA" id="ARBA00006490"/>
    </source>
</evidence>
<comment type="caution">
    <text evidence="10">The sequence shown here is derived from an EMBL/GenBank/DDBJ whole genome shotgun (WGS) entry which is preliminary data.</text>
</comment>
<dbReference type="Proteomes" id="UP000562464">
    <property type="component" value="Unassembled WGS sequence"/>
</dbReference>
<dbReference type="Gene3D" id="3.40.640.10">
    <property type="entry name" value="Type I PLP-dependent aspartate aminotransferase-like (Major domain)"/>
    <property type="match status" value="1"/>
</dbReference>
<dbReference type="GO" id="GO:0031071">
    <property type="term" value="F:cysteine desulfurase activity"/>
    <property type="evidence" value="ECO:0007669"/>
    <property type="project" value="UniProtKB-EC"/>
</dbReference>
<dbReference type="GO" id="GO:0051536">
    <property type="term" value="F:iron-sulfur cluster binding"/>
    <property type="evidence" value="ECO:0007669"/>
    <property type="project" value="UniProtKB-KW"/>
</dbReference>